<proteinExistence type="predicted"/>
<organism evidence="1 2">
    <name type="scientific">Roseivirga spongicola</name>
    <dbReference type="NCBI Taxonomy" id="333140"/>
    <lineage>
        <taxon>Bacteria</taxon>
        <taxon>Pseudomonadati</taxon>
        <taxon>Bacteroidota</taxon>
        <taxon>Cytophagia</taxon>
        <taxon>Cytophagales</taxon>
        <taxon>Roseivirgaceae</taxon>
        <taxon>Roseivirga</taxon>
    </lineage>
</organism>
<keyword evidence="2" id="KW-1185">Reference proteome</keyword>
<comment type="caution">
    <text evidence="1">The sequence shown here is derived from an EMBL/GenBank/DDBJ whole genome shotgun (WGS) entry which is preliminary data.</text>
</comment>
<evidence type="ECO:0000313" key="2">
    <source>
        <dbReference type="Proteomes" id="UP000075606"/>
    </source>
</evidence>
<evidence type="ECO:0000313" key="1">
    <source>
        <dbReference type="EMBL" id="KYG73900.1"/>
    </source>
</evidence>
<protein>
    <submittedName>
        <fullName evidence="1">Uncharacterized protein</fullName>
    </submittedName>
</protein>
<accession>A0A150X5B4</accession>
<name>A0A150X5B4_9BACT</name>
<reference evidence="1 2" key="1">
    <citation type="submission" date="2016-01" db="EMBL/GenBank/DDBJ databases">
        <title>Genome sequencing of Roseivirga spongicola UST030701-084.</title>
        <authorList>
            <person name="Selvaratnam C."/>
            <person name="Thevarajoo S."/>
            <person name="Goh K.M."/>
            <person name="Ee R."/>
            <person name="Chan K.-G."/>
            <person name="Chong C.S."/>
        </authorList>
    </citation>
    <scope>NUCLEOTIDE SEQUENCE [LARGE SCALE GENOMIC DNA]</scope>
    <source>
        <strain evidence="1 2">UST030701-084</strain>
    </source>
</reference>
<gene>
    <name evidence="1" type="ORF">AWW68_14620</name>
</gene>
<dbReference type="Proteomes" id="UP000075606">
    <property type="component" value="Unassembled WGS sequence"/>
</dbReference>
<dbReference type="AlphaFoldDB" id="A0A150X5B4"/>
<sequence>MSISSCATLLNKRQSVITFQTSENVDYVFKGDTLVHENTNTFARVYRNKKQPITLTFINKDYERQINIRPKKVGLYYLNVFSPYWLGFGVDELTRRKWTYPKNVFVNMEKGSYLPYFPMDTSMILNKPNRLSLTPLAPLGNQHPGIELSYQRALGIKYAALIAYQQFIPAQSDLAKNATGFSLGLELKRYYRNTTNSRFYLSANLEYLHKNHEAVLHYSEPQDFIQKEEPVAIWSLVDIEKRFISMVPRFGIEYYLTKRLLVDGYFGVGLRYRNVSHKNTPHGLVLIATYWEWFDIEYDSNRPTQSFSANLDLNFKIAYSF</sequence>
<dbReference type="EMBL" id="LRPC01000028">
    <property type="protein sequence ID" value="KYG73900.1"/>
    <property type="molecule type" value="Genomic_DNA"/>
</dbReference>